<feature type="compositionally biased region" description="Basic and acidic residues" evidence="1">
    <location>
        <begin position="356"/>
        <end position="376"/>
    </location>
</feature>
<name>A0ABQ6MMA2_9STRA</name>
<dbReference type="PROSITE" id="PS51698">
    <property type="entry name" value="U_BOX"/>
    <property type="match status" value="1"/>
</dbReference>
<feature type="compositionally biased region" description="Low complexity" evidence="1">
    <location>
        <begin position="11"/>
        <end position="28"/>
    </location>
</feature>
<sequence>MSGFDAFDHLQPNSSTNPPAPPNANQARTPPPPPPTQKPQPQQLPPAQQPPPQPSASTDDWADPSELSLAFAPPPPDPFDSWGVSDQPDQGAAYDRNPFDDIATAAAPAAGKADPLAFLEAAAPAAQAGAGRVWYEGWDPARERWYYFNERTQESRWVKPGEGLYVSYREQQEQHSGEGGGGEETGSEEEEEEEEEEAPGIATASSSGSAGLLSSSFSRLAAPAPPAKASPGHARAGSERLLCELTGCGAASASDALRRCKGDVNAAADYLLSGPAKEPEPEPDLFVAGMVTGRKPAASPEPFVAGLVTGRGAGSQLASPEPFAAGLVTGRPFPGKQPAPPEPFAAGPAPGGGAPGDRRERRREREKEREGRDAGRGARTPAPVAASPGGRGPAAGAARAIAALPIPSSLPAPAAPPAAPALPAMPEEFECPITMEVMKDPVIAADGHSYERSAIAEWLAANATSPRTNEKMDGKGLIPNHGLRAMIQDWEERRKEARVEANMKIFSAGADIRRKEAEIRDEDARREWWLENRGSLDSENPLAAKVAEQTKPVPKAGGAFEAAAKPRYGAGPPGMGGGGKKGPVGGF</sequence>
<dbReference type="InterPro" id="IPR009060">
    <property type="entry name" value="UBA-like_sf"/>
</dbReference>
<dbReference type="PANTHER" id="PTHR46573">
    <property type="entry name" value="WD REPEAT, SAM AND U-BOX DOMAIN-CONTAINING PROTEIN 1"/>
    <property type="match status" value="1"/>
</dbReference>
<feature type="compositionally biased region" description="Gly residues" evidence="1">
    <location>
        <begin position="571"/>
        <end position="587"/>
    </location>
</feature>
<comment type="caution">
    <text evidence="4">The sequence shown here is derived from an EMBL/GenBank/DDBJ whole genome shotgun (WGS) entry which is preliminary data.</text>
</comment>
<dbReference type="Proteomes" id="UP001165060">
    <property type="component" value="Unassembled WGS sequence"/>
</dbReference>
<dbReference type="SMART" id="SM00504">
    <property type="entry name" value="Ubox"/>
    <property type="match status" value="1"/>
</dbReference>
<dbReference type="SMART" id="SM00456">
    <property type="entry name" value="WW"/>
    <property type="match status" value="1"/>
</dbReference>
<feature type="domain" description="WW" evidence="2">
    <location>
        <begin position="134"/>
        <end position="162"/>
    </location>
</feature>
<evidence type="ECO:0000313" key="4">
    <source>
        <dbReference type="EMBL" id="GMI29135.1"/>
    </source>
</evidence>
<dbReference type="InterPro" id="IPR001202">
    <property type="entry name" value="WW_dom"/>
</dbReference>
<dbReference type="InterPro" id="IPR052085">
    <property type="entry name" value="WD-SAM-U-box"/>
</dbReference>
<dbReference type="Pfam" id="PF00397">
    <property type="entry name" value="WW"/>
    <property type="match status" value="1"/>
</dbReference>
<dbReference type="InterPro" id="IPR013083">
    <property type="entry name" value="Znf_RING/FYVE/PHD"/>
</dbReference>
<dbReference type="PROSITE" id="PS01159">
    <property type="entry name" value="WW_DOMAIN_1"/>
    <property type="match status" value="1"/>
</dbReference>
<gene>
    <name evidence="4" type="ORF">TeGR_g11047</name>
</gene>
<dbReference type="Gene3D" id="2.20.70.10">
    <property type="match status" value="1"/>
</dbReference>
<evidence type="ECO:0000313" key="5">
    <source>
        <dbReference type="Proteomes" id="UP001165060"/>
    </source>
</evidence>
<feature type="region of interest" description="Disordered" evidence="1">
    <location>
        <begin position="549"/>
        <end position="587"/>
    </location>
</feature>
<dbReference type="SUPFAM" id="SSF46934">
    <property type="entry name" value="UBA-like"/>
    <property type="match status" value="1"/>
</dbReference>
<dbReference type="EMBL" id="BRYB01000388">
    <property type="protein sequence ID" value="GMI29135.1"/>
    <property type="molecule type" value="Genomic_DNA"/>
</dbReference>
<proteinExistence type="predicted"/>
<protein>
    <recommendedName>
        <fullName evidence="6">WW domain-containing protein</fullName>
    </recommendedName>
</protein>
<dbReference type="CDD" id="cd16655">
    <property type="entry name" value="RING-Ubox_WDSUB1-like"/>
    <property type="match status" value="1"/>
</dbReference>
<feature type="compositionally biased region" description="Acidic residues" evidence="1">
    <location>
        <begin position="185"/>
        <end position="198"/>
    </location>
</feature>
<feature type="region of interest" description="Disordered" evidence="1">
    <location>
        <begin position="1"/>
        <end position="99"/>
    </location>
</feature>
<evidence type="ECO:0000256" key="1">
    <source>
        <dbReference type="SAM" id="MobiDB-lite"/>
    </source>
</evidence>
<dbReference type="PROSITE" id="PS50020">
    <property type="entry name" value="WW_DOMAIN_2"/>
    <property type="match status" value="1"/>
</dbReference>
<keyword evidence="5" id="KW-1185">Reference proteome</keyword>
<dbReference type="SUPFAM" id="SSF57850">
    <property type="entry name" value="RING/U-box"/>
    <property type="match status" value="1"/>
</dbReference>
<feature type="region of interest" description="Disordered" evidence="1">
    <location>
        <begin position="312"/>
        <end position="396"/>
    </location>
</feature>
<dbReference type="InterPro" id="IPR003613">
    <property type="entry name" value="Ubox_domain"/>
</dbReference>
<dbReference type="Pfam" id="PF04564">
    <property type="entry name" value="U-box"/>
    <property type="match status" value="1"/>
</dbReference>
<dbReference type="Gene3D" id="3.30.40.10">
    <property type="entry name" value="Zinc/RING finger domain, C3HC4 (zinc finger)"/>
    <property type="match status" value="1"/>
</dbReference>
<dbReference type="InterPro" id="IPR036020">
    <property type="entry name" value="WW_dom_sf"/>
</dbReference>
<dbReference type="CDD" id="cd00201">
    <property type="entry name" value="WW"/>
    <property type="match status" value="1"/>
</dbReference>
<accession>A0ABQ6MMA2</accession>
<feature type="compositionally biased region" description="Low complexity" evidence="1">
    <location>
        <begin position="199"/>
        <end position="212"/>
    </location>
</feature>
<dbReference type="PANTHER" id="PTHR46573:SF1">
    <property type="entry name" value="WD REPEAT, SAM AND U-BOX DOMAIN-CONTAINING PROTEIN 1"/>
    <property type="match status" value="1"/>
</dbReference>
<organism evidence="4 5">
    <name type="scientific">Tetraparma gracilis</name>
    <dbReference type="NCBI Taxonomy" id="2962635"/>
    <lineage>
        <taxon>Eukaryota</taxon>
        <taxon>Sar</taxon>
        <taxon>Stramenopiles</taxon>
        <taxon>Ochrophyta</taxon>
        <taxon>Bolidophyceae</taxon>
        <taxon>Parmales</taxon>
        <taxon>Triparmaceae</taxon>
        <taxon>Tetraparma</taxon>
    </lineage>
</organism>
<reference evidence="4 5" key="1">
    <citation type="journal article" date="2023" name="Commun. Biol.">
        <title>Genome analysis of Parmales, the sister group of diatoms, reveals the evolutionary specialization of diatoms from phago-mixotrophs to photoautotrophs.</title>
        <authorList>
            <person name="Ban H."/>
            <person name="Sato S."/>
            <person name="Yoshikawa S."/>
            <person name="Yamada K."/>
            <person name="Nakamura Y."/>
            <person name="Ichinomiya M."/>
            <person name="Sato N."/>
            <person name="Blanc-Mathieu R."/>
            <person name="Endo H."/>
            <person name="Kuwata A."/>
            <person name="Ogata H."/>
        </authorList>
    </citation>
    <scope>NUCLEOTIDE SEQUENCE [LARGE SCALE GENOMIC DNA]</scope>
</reference>
<evidence type="ECO:0008006" key="6">
    <source>
        <dbReference type="Google" id="ProtNLM"/>
    </source>
</evidence>
<feature type="region of interest" description="Disordered" evidence="1">
    <location>
        <begin position="168"/>
        <end position="212"/>
    </location>
</feature>
<evidence type="ECO:0000259" key="3">
    <source>
        <dbReference type="PROSITE" id="PS51698"/>
    </source>
</evidence>
<feature type="domain" description="U-box" evidence="3">
    <location>
        <begin position="424"/>
        <end position="497"/>
    </location>
</feature>
<dbReference type="SUPFAM" id="SSF51045">
    <property type="entry name" value="WW domain"/>
    <property type="match status" value="1"/>
</dbReference>
<evidence type="ECO:0000259" key="2">
    <source>
        <dbReference type="PROSITE" id="PS50020"/>
    </source>
</evidence>
<feature type="compositionally biased region" description="Low complexity" evidence="1">
    <location>
        <begin position="377"/>
        <end position="396"/>
    </location>
</feature>
<feature type="compositionally biased region" description="Pro residues" evidence="1">
    <location>
        <begin position="29"/>
        <end position="54"/>
    </location>
</feature>